<dbReference type="SUPFAM" id="SSF53474">
    <property type="entry name" value="alpha/beta-Hydrolases"/>
    <property type="match status" value="1"/>
</dbReference>
<dbReference type="Pfam" id="PF00756">
    <property type="entry name" value="Esterase"/>
    <property type="match status" value="1"/>
</dbReference>
<dbReference type="PANTHER" id="PTHR48098">
    <property type="entry name" value="ENTEROCHELIN ESTERASE-RELATED"/>
    <property type="match status" value="1"/>
</dbReference>
<dbReference type="AlphaFoldDB" id="A0A4S1DSP1"/>
<dbReference type="Proteomes" id="UP000307602">
    <property type="component" value="Unassembled WGS sequence"/>
</dbReference>
<dbReference type="EMBL" id="SRSO01000045">
    <property type="protein sequence ID" value="TGV00392.1"/>
    <property type="molecule type" value="Genomic_DNA"/>
</dbReference>
<dbReference type="InterPro" id="IPR050583">
    <property type="entry name" value="Mycobacterial_A85_antigen"/>
</dbReference>
<dbReference type="Gene3D" id="3.40.50.1820">
    <property type="entry name" value="alpha/beta hydrolase"/>
    <property type="match status" value="1"/>
</dbReference>
<dbReference type="OrthoDB" id="9803578at2"/>
<protein>
    <submittedName>
        <fullName evidence="1">Esterase family protein</fullName>
    </submittedName>
</protein>
<dbReference type="PANTHER" id="PTHR48098:SF3">
    <property type="entry name" value="IRON(III) ENTEROBACTIN ESTERASE"/>
    <property type="match status" value="1"/>
</dbReference>
<evidence type="ECO:0000313" key="1">
    <source>
        <dbReference type="EMBL" id="TGV00392.1"/>
    </source>
</evidence>
<organism evidence="1 2">
    <name type="scientific">Flavivirga rizhaonensis</name>
    <dbReference type="NCBI Taxonomy" id="2559571"/>
    <lineage>
        <taxon>Bacteria</taxon>
        <taxon>Pseudomonadati</taxon>
        <taxon>Bacteroidota</taxon>
        <taxon>Flavobacteriia</taxon>
        <taxon>Flavobacteriales</taxon>
        <taxon>Flavobacteriaceae</taxon>
        <taxon>Flavivirga</taxon>
    </lineage>
</organism>
<dbReference type="InterPro" id="IPR000801">
    <property type="entry name" value="Esterase-like"/>
</dbReference>
<evidence type="ECO:0000313" key="2">
    <source>
        <dbReference type="Proteomes" id="UP000307602"/>
    </source>
</evidence>
<accession>A0A4S1DSP1</accession>
<proteinExistence type="predicted"/>
<dbReference type="InterPro" id="IPR029058">
    <property type="entry name" value="AB_hydrolase_fold"/>
</dbReference>
<comment type="caution">
    <text evidence="1">The sequence shown here is derived from an EMBL/GenBank/DDBJ whole genome shotgun (WGS) entry which is preliminary data.</text>
</comment>
<name>A0A4S1DSP1_9FLAO</name>
<reference evidence="1 2" key="1">
    <citation type="submission" date="2019-04" db="EMBL/GenBank/DDBJ databases">
        <authorList>
            <person name="Liu A."/>
        </authorList>
    </citation>
    <scope>NUCLEOTIDE SEQUENCE [LARGE SCALE GENOMIC DNA]</scope>
    <source>
        <strain evidence="1 2">RZ03</strain>
    </source>
</reference>
<keyword evidence="2" id="KW-1185">Reference proteome</keyword>
<sequence length="234" mass="27410">MYRYSIFIVSCLLYSLSEGKNFDSNILNKILPYKVYLPPIDKINNNLPVIYINDGYNYINKGRLVDIIDSLIISKQIKPVVAIFLEPRNKKEKWKNIREELFLCNPSFVDFFTNEFISKMEQQYPINKNNRTIMGVSFGGLAVFYLADKAPDSFKNIVMQSPAFHPCPDIYESYTVKSKKNLKMYLSYGTGKDTEKQDIPMVEILRDKGYNLKVERVINGNHEWTYGKNKWMIY</sequence>
<gene>
    <name evidence="1" type="ORF">EM932_19900</name>
</gene>